<reference evidence="1 2" key="1">
    <citation type="submission" date="2017-07" db="EMBL/GenBank/DDBJ databases">
        <title>Leptospira spp. isolated from tropical soils.</title>
        <authorList>
            <person name="Thibeaux R."/>
            <person name="Iraola G."/>
            <person name="Ferres I."/>
            <person name="Bierque E."/>
            <person name="Girault D."/>
            <person name="Soupe-Gilbert M.-E."/>
            <person name="Picardeau M."/>
            <person name="Goarant C."/>
        </authorList>
    </citation>
    <scope>NUCLEOTIDE SEQUENCE [LARGE SCALE GENOMIC DNA]</scope>
    <source>
        <strain evidence="1 2">MCA1-C-A1</strain>
    </source>
</reference>
<dbReference type="RefSeq" id="WP_100707318.1">
    <property type="nucleotide sequence ID" value="NZ_NPDL01000005.1"/>
</dbReference>
<gene>
    <name evidence="1" type="ORF">CH357_12890</name>
</gene>
<dbReference type="NCBIfam" id="NF047773">
    <property type="entry name" value="phas_rel_Lepto"/>
    <property type="match status" value="1"/>
</dbReference>
<organism evidence="1 2">
    <name type="scientific">Leptospira hartskeerlii</name>
    <dbReference type="NCBI Taxonomy" id="2023177"/>
    <lineage>
        <taxon>Bacteria</taxon>
        <taxon>Pseudomonadati</taxon>
        <taxon>Spirochaetota</taxon>
        <taxon>Spirochaetia</taxon>
        <taxon>Leptospirales</taxon>
        <taxon>Leptospiraceae</taxon>
        <taxon>Leptospira</taxon>
    </lineage>
</organism>
<dbReference type="EMBL" id="NPDN01000006">
    <property type="protein sequence ID" value="PJZ25252.1"/>
    <property type="molecule type" value="Genomic_DNA"/>
</dbReference>
<evidence type="ECO:0000313" key="1">
    <source>
        <dbReference type="EMBL" id="PJZ25252.1"/>
    </source>
</evidence>
<evidence type="ECO:0000313" key="2">
    <source>
        <dbReference type="Proteomes" id="UP000232196"/>
    </source>
</evidence>
<proteinExistence type="predicted"/>
<protein>
    <recommendedName>
        <fullName evidence="3">Chemotaxis protein</fullName>
    </recommendedName>
</protein>
<sequence>MEKSLMDILNAGIALFQSGEDKLKQSLSDLDHAYQDLKTKGALNQSEQANRLRDLIQKTVGDAQDKLLGANESSKAVISQLKENFEKISLQIDEALPEEFKAKAKSALEELKKLTKK</sequence>
<name>A0A2M9XCF8_9LEPT</name>
<accession>A0A2M9XCF8</accession>
<dbReference type="AlphaFoldDB" id="A0A2M9XCF8"/>
<dbReference type="OrthoDB" id="344872at2"/>
<comment type="caution">
    <text evidence="1">The sequence shown here is derived from an EMBL/GenBank/DDBJ whole genome shotgun (WGS) entry which is preliminary data.</text>
</comment>
<keyword evidence="2" id="KW-1185">Reference proteome</keyword>
<evidence type="ECO:0008006" key="3">
    <source>
        <dbReference type="Google" id="ProtNLM"/>
    </source>
</evidence>
<dbReference type="Proteomes" id="UP000232196">
    <property type="component" value="Unassembled WGS sequence"/>
</dbReference>